<protein>
    <submittedName>
        <fullName evidence="1">Uncharacterized protein</fullName>
    </submittedName>
</protein>
<name>A0A382XNJ1_9ZZZZ</name>
<dbReference type="EMBL" id="UINC01169076">
    <property type="protein sequence ID" value="SVD72434.1"/>
    <property type="molecule type" value="Genomic_DNA"/>
</dbReference>
<organism evidence="1">
    <name type="scientific">marine metagenome</name>
    <dbReference type="NCBI Taxonomy" id="408172"/>
    <lineage>
        <taxon>unclassified sequences</taxon>
        <taxon>metagenomes</taxon>
        <taxon>ecological metagenomes</taxon>
    </lineage>
</organism>
<evidence type="ECO:0000313" key="1">
    <source>
        <dbReference type="EMBL" id="SVD72434.1"/>
    </source>
</evidence>
<reference evidence="1" key="1">
    <citation type="submission" date="2018-05" db="EMBL/GenBank/DDBJ databases">
        <authorList>
            <person name="Lanie J.A."/>
            <person name="Ng W.-L."/>
            <person name="Kazmierczak K.M."/>
            <person name="Andrzejewski T.M."/>
            <person name="Davidsen T.M."/>
            <person name="Wayne K.J."/>
            <person name="Tettelin H."/>
            <person name="Glass J.I."/>
            <person name="Rusch D."/>
            <person name="Podicherti R."/>
            <person name="Tsui H.-C.T."/>
            <person name="Winkler M.E."/>
        </authorList>
    </citation>
    <scope>NUCLEOTIDE SEQUENCE</scope>
</reference>
<sequence>MTSQEIHDFGIQIVSNLLEKESYEIQGVNNE</sequence>
<proteinExistence type="predicted"/>
<accession>A0A382XNJ1</accession>
<gene>
    <name evidence="1" type="ORF">METZ01_LOCUS425288</name>
</gene>
<dbReference type="AlphaFoldDB" id="A0A382XNJ1"/>